<reference evidence="1 2" key="1">
    <citation type="journal article" date="2014" name="BMC Genomics">
        <title>Genome and secretome analysis of the hemibiotrophic fungal pathogen, Moniliophthora roreri, which causes frosty pod rot disease of cacao: mechanisms of the biotrophic and necrotrophic phases.</title>
        <authorList>
            <person name="Meinhardt L.W."/>
            <person name="Costa G.G.L."/>
            <person name="Thomazella D.P.T."/>
            <person name="Teixeira P.J.P.L."/>
            <person name="Carazzolle M.F."/>
            <person name="Schuster S.C."/>
            <person name="Carlson J.E."/>
            <person name="Guiltinan M.J."/>
            <person name="Mieczkowski P."/>
            <person name="Farmer A."/>
            <person name="Ramaraj T."/>
            <person name="Crozier J."/>
            <person name="Davis R.E."/>
            <person name="Shao J."/>
            <person name="Melnick R.L."/>
            <person name="Pereira G.A.G."/>
            <person name="Bailey B.A."/>
        </authorList>
    </citation>
    <scope>NUCLEOTIDE SEQUENCE [LARGE SCALE GENOMIC DNA]</scope>
    <source>
        <strain evidence="1 2">MCA 2997</strain>
    </source>
</reference>
<proteinExistence type="predicted"/>
<name>V2XB97_MONRO</name>
<comment type="caution">
    <text evidence="1">The sequence shown here is derived from an EMBL/GenBank/DDBJ whole genome shotgun (WGS) entry which is preliminary data.</text>
</comment>
<accession>V2XB97</accession>
<dbReference type="KEGG" id="mrr:Moror_7859"/>
<dbReference type="AlphaFoldDB" id="V2XB97"/>
<keyword evidence="2" id="KW-1185">Reference proteome</keyword>
<protein>
    <submittedName>
        <fullName evidence="1">Uncharacterized protein</fullName>
    </submittedName>
</protein>
<sequence length="585" mass="67050">MSFNRCSNFTITAEQVSNVYGSQTNIRHLHGNLVLPAQQTRREQTKWDDYRHVQPCDVYLTRPLASDTQVERDEVHITEKQFRSQDGTTWEVKLVTHQRVAACRTISAACIFGGGRLGDTEFTHTFKQDFNQFTHIRSPYVAQLFGYNDNQSGSLALIFYDALIPLSCVVFKNNELSPFLHTYFRHQLGLWQPRGSIDMGDLWINPRSGTLCIGPHVQIPSHEGSMLLSYPSNLTPNGHLPPLSIQTFSDTNTTFDYLTRTVPTLNIIRGITRCGSVFWKRMTDADAASILQTLPNTVYHFCSQKIIARVPVEVRDRIYYYLTGVYVISDAIRESLDVMEDGLVRFRVMPTDVQCVEGMTLQYFLSSANPFPHSWMTQAHRIFTQLCIDEDKWEEYGMHDAFCLLFKCKIQNSIPYETTSTTFKLGGAAPVYLFIRPIPQPSVNDKTWSSWAQGAKYFWSSDPFGKEEMSEAMQLPLALPSFTCEIVVCQQYWHQSAYDAIRMLHCYHYFDLSTTDLASSVGFPILEVVGDDNQFEACEDSVEMTSGFKGSAGMKRIMTFKTRPVKRKIIQCWQNWRKRMGLKEN</sequence>
<organism evidence="1 2">
    <name type="scientific">Moniliophthora roreri (strain MCA 2997)</name>
    <name type="common">Cocoa frosty pod rot fungus</name>
    <name type="synonym">Crinipellis roreri</name>
    <dbReference type="NCBI Taxonomy" id="1381753"/>
    <lineage>
        <taxon>Eukaryota</taxon>
        <taxon>Fungi</taxon>
        <taxon>Dikarya</taxon>
        <taxon>Basidiomycota</taxon>
        <taxon>Agaricomycotina</taxon>
        <taxon>Agaricomycetes</taxon>
        <taxon>Agaricomycetidae</taxon>
        <taxon>Agaricales</taxon>
        <taxon>Marasmiineae</taxon>
        <taxon>Marasmiaceae</taxon>
        <taxon>Moniliophthora</taxon>
    </lineage>
</organism>
<evidence type="ECO:0000313" key="1">
    <source>
        <dbReference type="EMBL" id="ESK90081.1"/>
    </source>
</evidence>
<dbReference type="HOGENOM" id="CLU_025147_0_0_1"/>
<dbReference type="OrthoDB" id="3063557at2759"/>
<gene>
    <name evidence="1" type="ORF">Moror_7859</name>
</gene>
<evidence type="ECO:0000313" key="2">
    <source>
        <dbReference type="Proteomes" id="UP000017559"/>
    </source>
</evidence>
<dbReference type="Proteomes" id="UP000017559">
    <property type="component" value="Unassembled WGS sequence"/>
</dbReference>
<dbReference type="EMBL" id="AWSO01000474">
    <property type="protein sequence ID" value="ESK90081.1"/>
    <property type="molecule type" value="Genomic_DNA"/>
</dbReference>